<dbReference type="Proteomes" id="UP000236319">
    <property type="component" value="Unassembled WGS sequence"/>
</dbReference>
<feature type="compositionally biased region" description="Basic residues" evidence="6">
    <location>
        <begin position="316"/>
        <end position="355"/>
    </location>
</feature>
<comment type="caution">
    <text evidence="8">The sequence shown here is derived from an EMBL/GenBank/DDBJ whole genome shotgun (WGS) entry which is preliminary data.</text>
</comment>
<feature type="compositionally biased region" description="Basic residues" evidence="6">
    <location>
        <begin position="1"/>
        <end position="12"/>
    </location>
</feature>
<accession>A0A2H6K6H8</accession>
<evidence type="ECO:0000256" key="3">
    <source>
        <dbReference type="ARBA" id="ARBA00022884"/>
    </source>
</evidence>
<dbReference type="CDD" id="cd00590">
    <property type="entry name" value="RRM_SF"/>
    <property type="match status" value="1"/>
</dbReference>
<feature type="compositionally biased region" description="Low complexity" evidence="6">
    <location>
        <begin position="66"/>
        <end position="77"/>
    </location>
</feature>
<dbReference type="PANTHER" id="PTHR23236">
    <property type="entry name" value="EUKARYOTIC TRANSLATION INITIATION FACTOR 4B/4H"/>
    <property type="match status" value="1"/>
</dbReference>
<dbReference type="SMART" id="SM00360">
    <property type="entry name" value="RRM"/>
    <property type="match status" value="2"/>
</dbReference>
<dbReference type="SUPFAM" id="SSF54928">
    <property type="entry name" value="RNA-binding domain, RBD"/>
    <property type="match status" value="2"/>
</dbReference>
<evidence type="ECO:0000256" key="6">
    <source>
        <dbReference type="SAM" id="MobiDB-lite"/>
    </source>
</evidence>
<dbReference type="RefSeq" id="XP_028864834.1">
    <property type="nucleotide sequence ID" value="XM_029009001.1"/>
</dbReference>
<name>A0A2H6K6H8_9APIC</name>
<dbReference type="Pfam" id="PF00076">
    <property type="entry name" value="RRM_1"/>
    <property type="match status" value="1"/>
</dbReference>
<dbReference type="GeneID" id="39872361"/>
<dbReference type="AlphaFoldDB" id="A0A2H6K6H8"/>
<proteinExistence type="inferred from homology"/>
<dbReference type="InterPro" id="IPR000504">
    <property type="entry name" value="RRM_dom"/>
</dbReference>
<keyword evidence="4" id="KW-0539">Nucleus</keyword>
<keyword evidence="9" id="KW-1185">Reference proteome</keyword>
<dbReference type="InterPro" id="IPR035979">
    <property type="entry name" value="RBD_domain_sf"/>
</dbReference>
<protein>
    <submittedName>
        <fullName evidence="8">RNA recognition motif-containing protein</fullName>
    </submittedName>
</protein>
<evidence type="ECO:0000259" key="7">
    <source>
        <dbReference type="PROSITE" id="PS50102"/>
    </source>
</evidence>
<evidence type="ECO:0000313" key="8">
    <source>
        <dbReference type="EMBL" id="GBE58591.1"/>
    </source>
</evidence>
<evidence type="ECO:0000313" key="9">
    <source>
        <dbReference type="Proteomes" id="UP000236319"/>
    </source>
</evidence>
<comment type="similarity">
    <text evidence="2">Belongs to the RRM RBM34 family.</text>
</comment>
<feature type="region of interest" description="Disordered" evidence="6">
    <location>
        <begin position="1"/>
        <end position="115"/>
    </location>
</feature>
<dbReference type="OrthoDB" id="439808at2759"/>
<evidence type="ECO:0000256" key="5">
    <source>
        <dbReference type="PROSITE-ProRule" id="PRU00176"/>
    </source>
</evidence>
<dbReference type="PANTHER" id="PTHR23236:SF25">
    <property type="entry name" value="RNA-BINDING PROTEIN 34"/>
    <property type="match status" value="1"/>
</dbReference>
<feature type="domain" description="RRM" evidence="7">
    <location>
        <begin position="228"/>
        <end position="306"/>
    </location>
</feature>
<feature type="compositionally biased region" description="Basic residues" evidence="6">
    <location>
        <begin position="97"/>
        <end position="112"/>
    </location>
</feature>
<dbReference type="EMBL" id="BDSA01000001">
    <property type="protein sequence ID" value="GBE58591.1"/>
    <property type="molecule type" value="Genomic_DNA"/>
</dbReference>
<reference evidence="8 9" key="1">
    <citation type="journal article" date="2017" name="BMC Genomics">
        <title>Whole-genome assembly of Babesia ovata and comparative genomics between closely related pathogens.</title>
        <authorList>
            <person name="Yamagishi J."/>
            <person name="Asada M."/>
            <person name="Hakimi H."/>
            <person name="Tanaka T.Q."/>
            <person name="Sugimoto C."/>
            <person name="Kawazu S."/>
        </authorList>
    </citation>
    <scope>NUCLEOTIDE SEQUENCE [LARGE SCALE GENOMIC DNA]</scope>
    <source>
        <strain evidence="8 9">Miyake</strain>
    </source>
</reference>
<keyword evidence="3 5" id="KW-0694">RNA-binding</keyword>
<dbReference type="GO" id="GO:0003723">
    <property type="term" value="F:RNA binding"/>
    <property type="evidence" value="ECO:0007669"/>
    <property type="project" value="UniProtKB-UniRule"/>
</dbReference>
<dbReference type="Gene3D" id="3.30.70.330">
    <property type="match status" value="2"/>
</dbReference>
<evidence type="ECO:0000256" key="2">
    <source>
        <dbReference type="ARBA" id="ARBA00007077"/>
    </source>
</evidence>
<dbReference type="GO" id="GO:0005730">
    <property type="term" value="C:nucleolus"/>
    <property type="evidence" value="ECO:0007669"/>
    <property type="project" value="UniProtKB-SubCell"/>
</dbReference>
<dbReference type="InterPro" id="IPR012677">
    <property type="entry name" value="Nucleotide-bd_a/b_plait_sf"/>
</dbReference>
<dbReference type="VEuPathDB" id="PiroplasmaDB:BOVATA_000840"/>
<organism evidence="8 9">
    <name type="scientific">Babesia ovata</name>
    <dbReference type="NCBI Taxonomy" id="189622"/>
    <lineage>
        <taxon>Eukaryota</taxon>
        <taxon>Sar</taxon>
        <taxon>Alveolata</taxon>
        <taxon>Apicomplexa</taxon>
        <taxon>Aconoidasida</taxon>
        <taxon>Piroplasmida</taxon>
        <taxon>Babesiidae</taxon>
        <taxon>Babesia</taxon>
    </lineage>
</organism>
<comment type="subcellular location">
    <subcellularLocation>
        <location evidence="1">Nucleus</location>
        <location evidence="1">Nucleolus</location>
    </subcellularLocation>
</comment>
<sequence length="355" mass="38332">MAKTLAAKKKAPKATDGKSKAKKTKKAAGKSESAVPEGVRKLRALLDQASKTVPVAATTSTAEQLPSSTASSAVPAPQVEATGKPATGRGAGESGTRKPKGPIRPIKKKSKGGPKEYIDHPNVVFVGNVPLSVDKSELIKSLGIDPKIVKSVHFRSLPVESKFAYNKRIGVIRGKLSDAKPSQNAYVTLVDEKYVDELVAKNTTELRGHYLFINKSSPSSFSKFNRKKTIFVGRLPPNTTENELFEVFSNVSQVQGVRIIRDPITSVSKGFGFVLFDNRTAVPEAVEAFNNYPFKGYTLHVTKALDHETASEYKAKSSKKKAPAGKKGGKHAGAKKGGKLVQKRTLKAKPKNKRR</sequence>
<feature type="region of interest" description="Disordered" evidence="6">
    <location>
        <begin position="310"/>
        <end position="355"/>
    </location>
</feature>
<evidence type="ECO:0000256" key="1">
    <source>
        <dbReference type="ARBA" id="ARBA00004604"/>
    </source>
</evidence>
<gene>
    <name evidence="8" type="ORF">BOVATA_000840</name>
</gene>
<evidence type="ECO:0000256" key="4">
    <source>
        <dbReference type="ARBA" id="ARBA00023242"/>
    </source>
</evidence>
<dbReference type="PROSITE" id="PS50102">
    <property type="entry name" value="RRM"/>
    <property type="match status" value="1"/>
</dbReference>